<dbReference type="SUPFAM" id="SSF51445">
    <property type="entry name" value="(Trans)glycosidases"/>
    <property type="match status" value="1"/>
</dbReference>
<organism evidence="3 4">
    <name type="scientific">Planoprotostelium fungivorum</name>
    <dbReference type="NCBI Taxonomy" id="1890364"/>
    <lineage>
        <taxon>Eukaryota</taxon>
        <taxon>Amoebozoa</taxon>
        <taxon>Evosea</taxon>
        <taxon>Variosea</taxon>
        <taxon>Cavosteliida</taxon>
        <taxon>Cavosteliaceae</taxon>
        <taxon>Planoprotostelium</taxon>
    </lineage>
</organism>
<dbReference type="InterPro" id="IPR024655">
    <property type="entry name" value="Asl1_glyco_hydro_catalytic"/>
</dbReference>
<evidence type="ECO:0000259" key="2">
    <source>
        <dbReference type="Pfam" id="PF11790"/>
    </source>
</evidence>
<proteinExistence type="predicted"/>
<dbReference type="PANTHER" id="PTHR34154:SF14">
    <property type="entry name" value="ASL1-LIKE GLYCOSYL HYDROLASE CATALYTIC DOMAIN-CONTAINING PROTEIN"/>
    <property type="match status" value="1"/>
</dbReference>
<evidence type="ECO:0000256" key="1">
    <source>
        <dbReference type="SAM" id="SignalP"/>
    </source>
</evidence>
<feature type="chain" id="PRO_5015110183" description="Asl1-like glycosyl hydrolase catalytic domain-containing protein" evidence="1">
    <location>
        <begin position="20"/>
        <end position="317"/>
    </location>
</feature>
<accession>A0A2P6NWE3</accession>
<sequence length="317" mass="35138">MAWSRLIFSLLVSVSIVCAVSKGASSNVKSVQVVAEAAIASPFTPNGIKAGISAGNAYYVVKDHIGWWYDCKTNPGKPIAVPMLWGAGKADSGDAKRLADFKSKVANSTPPYFLGFEEPDCKSGSGSAGMTMDDAVDLWNNWVAPMGKRGTLLGSPSMCKQADEDWLTPFGQRTNFNWNFTNIHINKNSMAGVKKDIDYYYKKYQKPIWVSEFACVNDYWQFTPSSNQTEINIFINQIVDLFEADSRIYAYAYSNGYGLGNVWPMWKNGTLSESGRTYLNAISNTPEAHHHVEPTSNVESGGVYRSLSFYWSPTIRL</sequence>
<keyword evidence="4" id="KW-1185">Reference proteome</keyword>
<protein>
    <recommendedName>
        <fullName evidence="2">Asl1-like glycosyl hydrolase catalytic domain-containing protein</fullName>
    </recommendedName>
</protein>
<dbReference type="GO" id="GO:0071966">
    <property type="term" value="P:fungal-type cell wall polysaccharide metabolic process"/>
    <property type="evidence" value="ECO:0007669"/>
    <property type="project" value="TreeGrafter"/>
</dbReference>
<keyword evidence="1" id="KW-0732">Signal</keyword>
<dbReference type="Pfam" id="PF11790">
    <property type="entry name" value="Glyco_hydro_cc"/>
    <property type="match status" value="1"/>
</dbReference>
<evidence type="ECO:0000313" key="3">
    <source>
        <dbReference type="EMBL" id="PRP88284.1"/>
    </source>
</evidence>
<comment type="caution">
    <text evidence="3">The sequence shown here is derived from an EMBL/GenBank/DDBJ whole genome shotgun (WGS) entry which is preliminary data.</text>
</comment>
<dbReference type="InterPro" id="IPR053183">
    <property type="entry name" value="ASL1"/>
</dbReference>
<dbReference type="EMBL" id="MDYQ01000012">
    <property type="protein sequence ID" value="PRP88284.1"/>
    <property type="molecule type" value="Genomic_DNA"/>
</dbReference>
<feature type="signal peptide" evidence="1">
    <location>
        <begin position="1"/>
        <end position="19"/>
    </location>
</feature>
<dbReference type="STRING" id="1890364.A0A2P6NWE3"/>
<name>A0A2P6NWE3_9EUKA</name>
<feature type="domain" description="Asl1-like glycosyl hydrolase catalytic" evidence="2">
    <location>
        <begin position="61"/>
        <end position="278"/>
    </location>
</feature>
<reference evidence="3 4" key="1">
    <citation type="journal article" date="2018" name="Genome Biol. Evol.">
        <title>Multiple Roots of Fruiting Body Formation in Amoebozoa.</title>
        <authorList>
            <person name="Hillmann F."/>
            <person name="Forbes G."/>
            <person name="Novohradska S."/>
            <person name="Ferling I."/>
            <person name="Riege K."/>
            <person name="Groth M."/>
            <person name="Westermann M."/>
            <person name="Marz M."/>
            <person name="Spaller T."/>
            <person name="Winckler T."/>
            <person name="Schaap P."/>
            <person name="Glockner G."/>
        </authorList>
    </citation>
    <scope>NUCLEOTIDE SEQUENCE [LARGE SCALE GENOMIC DNA]</scope>
    <source>
        <strain evidence="3 4">Jena</strain>
    </source>
</reference>
<evidence type="ECO:0000313" key="4">
    <source>
        <dbReference type="Proteomes" id="UP000241769"/>
    </source>
</evidence>
<dbReference type="InterPro" id="IPR017853">
    <property type="entry name" value="GH"/>
</dbReference>
<dbReference type="Proteomes" id="UP000241769">
    <property type="component" value="Unassembled WGS sequence"/>
</dbReference>
<dbReference type="PANTHER" id="PTHR34154">
    <property type="entry name" value="ALKALI-SENSITIVE LINKAGE PROTEIN 1"/>
    <property type="match status" value="1"/>
</dbReference>
<dbReference type="InParanoid" id="A0A2P6NWE3"/>
<gene>
    <name evidence="3" type="ORF">PROFUN_03393</name>
</gene>
<dbReference type="OrthoDB" id="5959761at2759"/>
<dbReference type="AlphaFoldDB" id="A0A2P6NWE3"/>